<reference evidence="3" key="1">
    <citation type="journal article" date="2019" name="Int. J. Syst. Evol. Microbiol.">
        <title>The Global Catalogue of Microorganisms (GCM) 10K type strain sequencing project: providing services to taxonomists for standard genome sequencing and annotation.</title>
        <authorList>
            <consortium name="The Broad Institute Genomics Platform"/>
            <consortium name="The Broad Institute Genome Sequencing Center for Infectious Disease"/>
            <person name="Wu L."/>
            <person name="Ma J."/>
        </authorList>
    </citation>
    <scope>NUCLEOTIDE SEQUENCE [LARGE SCALE GENOMIC DNA]</scope>
    <source>
        <strain evidence="3">CCUG 57942</strain>
    </source>
</reference>
<evidence type="ECO:0000256" key="1">
    <source>
        <dbReference type="SAM" id="MobiDB-lite"/>
    </source>
</evidence>
<accession>A0ABW4Z9Q3</accession>
<feature type="compositionally biased region" description="Basic and acidic residues" evidence="1">
    <location>
        <begin position="22"/>
        <end position="36"/>
    </location>
</feature>
<evidence type="ECO:0000313" key="2">
    <source>
        <dbReference type="EMBL" id="MFD2158427.1"/>
    </source>
</evidence>
<gene>
    <name evidence="2" type="ORF">ACFSW8_05915</name>
</gene>
<dbReference type="EMBL" id="JBHUJB010000023">
    <property type="protein sequence ID" value="MFD2158427.1"/>
    <property type="molecule type" value="Genomic_DNA"/>
</dbReference>
<sequence length="144" mass="15682">MKPRIPIIFSAIGLALVSCERSESVAPESKKEEKAAVDQPPAPVKSEEEVVPEEQQEEVVEPDKAVRKHPVAPIPTSAGGEKKEPYALEDVQAIKTRAGGDVPPLGTMIYTYSNLPKEACGEYWVQDNEGYVEKLAVCTGDHTH</sequence>
<dbReference type="RefSeq" id="WP_377088664.1">
    <property type="nucleotide sequence ID" value="NZ_JBHSJL010000014.1"/>
</dbReference>
<comment type="caution">
    <text evidence="2">The sequence shown here is derived from an EMBL/GenBank/DDBJ whole genome shotgun (WGS) entry which is preliminary data.</text>
</comment>
<feature type="compositionally biased region" description="Acidic residues" evidence="1">
    <location>
        <begin position="49"/>
        <end position="60"/>
    </location>
</feature>
<proteinExistence type="predicted"/>
<protein>
    <submittedName>
        <fullName evidence="2">Uncharacterized protein</fullName>
    </submittedName>
</protein>
<evidence type="ECO:0000313" key="3">
    <source>
        <dbReference type="Proteomes" id="UP001597389"/>
    </source>
</evidence>
<feature type="region of interest" description="Disordered" evidence="1">
    <location>
        <begin position="22"/>
        <end position="86"/>
    </location>
</feature>
<dbReference type="Proteomes" id="UP001597389">
    <property type="component" value="Unassembled WGS sequence"/>
</dbReference>
<name>A0ABW4Z9Q3_9BACT</name>
<dbReference type="PROSITE" id="PS51257">
    <property type="entry name" value="PROKAR_LIPOPROTEIN"/>
    <property type="match status" value="1"/>
</dbReference>
<keyword evidence="3" id="KW-1185">Reference proteome</keyword>
<organism evidence="2 3">
    <name type="scientific">Rubritalea tangerina</name>
    <dbReference type="NCBI Taxonomy" id="430798"/>
    <lineage>
        <taxon>Bacteria</taxon>
        <taxon>Pseudomonadati</taxon>
        <taxon>Verrucomicrobiota</taxon>
        <taxon>Verrucomicrobiia</taxon>
        <taxon>Verrucomicrobiales</taxon>
        <taxon>Rubritaleaceae</taxon>
        <taxon>Rubritalea</taxon>
    </lineage>
</organism>